<dbReference type="AlphaFoldDB" id="A0A6P8XU06"/>
<gene>
    <name evidence="2" type="primary">LOC117565940</name>
</gene>
<dbReference type="RefSeq" id="XP_034101217.2">
    <property type="nucleotide sequence ID" value="XM_034245326.2"/>
</dbReference>
<accession>A0A6P8XU06</accession>
<protein>
    <submittedName>
        <fullName evidence="2">Augmin complex subunit dgt2</fullName>
    </submittedName>
</protein>
<sequence>MNDPSGNIISTETRDLLEARIAELRKVLKLKLILNEVRAIKNIGKEQTPEIKRALKLVSVADFIRLGDGTEHLLDLQDCTSCPSLSYTDRKALRSKLTSNLSAKLTQIVELGDRIRCELPDAMSTNNRADAQLTTGQQEIIKLQKDQRECLEKLVEKRREKCELMLMAADLKMGPHFAYELKVQQAQAELWHTKTDLMRMYFTHNILSRTDHCLRAHKEVDKYLDELLSANQNQPKEVANRR</sequence>
<dbReference type="OrthoDB" id="7757854at2759"/>
<dbReference type="Proteomes" id="UP000515160">
    <property type="component" value="Chromosome 2L"/>
</dbReference>
<reference evidence="2" key="1">
    <citation type="submission" date="2025-08" db="UniProtKB">
        <authorList>
            <consortium name="RefSeq"/>
        </authorList>
    </citation>
    <scope>IDENTIFICATION</scope>
    <source>
        <strain evidence="2">15112-1751.03</strain>
        <tissue evidence="2">Whole Adult</tissue>
    </source>
</reference>
<evidence type="ECO:0000313" key="2">
    <source>
        <dbReference type="RefSeq" id="XP_034101217.2"/>
    </source>
</evidence>
<dbReference type="CTD" id="34610"/>
<dbReference type="GeneID" id="117565940"/>
<proteinExistence type="predicted"/>
<name>A0A6P8XU06_DROAB</name>
<keyword evidence="1" id="KW-1185">Reference proteome</keyword>
<evidence type="ECO:0000313" key="1">
    <source>
        <dbReference type="Proteomes" id="UP000515160"/>
    </source>
</evidence>
<organism evidence="1 2">
    <name type="scientific">Drosophila albomicans</name>
    <name type="common">Fruit fly</name>
    <dbReference type="NCBI Taxonomy" id="7291"/>
    <lineage>
        <taxon>Eukaryota</taxon>
        <taxon>Metazoa</taxon>
        <taxon>Ecdysozoa</taxon>
        <taxon>Arthropoda</taxon>
        <taxon>Hexapoda</taxon>
        <taxon>Insecta</taxon>
        <taxon>Pterygota</taxon>
        <taxon>Neoptera</taxon>
        <taxon>Endopterygota</taxon>
        <taxon>Diptera</taxon>
        <taxon>Brachycera</taxon>
        <taxon>Muscomorpha</taxon>
        <taxon>Ephydroidea</taxon>
        <taxon>Drosophilidae</taxon>
        <taxon>Drosophila</taxon>
    </lineage>
</organism>